<name>A0A0N0P2P5_LEPSE</name>
<dbReference type="EMBL" id="LJSK01000417">
    <property type="protein sequence ID" value="KPI83196.1"/>
    <property type="molecule type" value="Genomic_DNA"/>
</dbReference>
<comment type="caution">
    <text evidence="2">The sequence shown here is derived from an EMBL/GenBank/DDBJ whole genome shotgun (WGS) entry which is preliminary data.</text>
</comment>
<accession>A0A0N0P2P5</accession>
<dbReference type="VEuPathDB" id="TriTrypDB:Lsey_0417_0020"/>
<protein>
    <submittedName>
        <fullName evidence="2">Uncharacterized protein</fullName>
    </submittedName>
</protein>
<keyword evidence="3" id="KW-1185">Reference proteome</keyword>
<feature type="region of interest" description="Disordered" evidence="1">
    <location>
        <begin position="56"/>
        <end position="90"/>
    </location>
</feature>
<dbReference type="AlphaFoldDB" id="A0A0N0P2P5"/>
<reference evidence="2 3" key="1">
    <citation type="journal article" date="2015" name="PLoS Pathog.">
        <title>Leptomonas seymouri: Adaptations to the Dixenous Life Cycle Analyzed by Genome Sequencing, Transcriptome Profiling and Co-infection with Leishmania donovani.</title>
        <authorList>
            <person name="Kraeva N."/>
            <person name="Butenko A."/>
            <person name="Hlavacova J."/>
            <person name="Kostygov A."/>
            <person name="Myskova J."/>
            <person name="Grybchuk D."/>
            <person name="Lestinova T."/>
            <person name="Votypka J."/>
            <person name="Volf P."/>
            <person name="Opperdoes F."/>
            <person name="Flegontov P."/>
            <person name="Lukes J."/>
            <person name="Yurchenko V."/>
        </authorList>
    </citation>
    <scope>NUCLEOTIDE SEQUENCE [LARGE SCALE GENOMIC DNA]</scope>
    <source>
        <strain evidence="2 3">ATCC 30220</strain>
    </source>
</reference>
<evidence type="ECO:0000313" key="3">
    <source>
        <dbReference type="Proteomes" id="UP000038009"/>
    </source>
</evidence>
<evidence type="ECO:0000313" key="2">
    <source>
        <dbReference type="EMBL" id="KPI83196.1"/>
    </source>
</evidence>
<organism evidence="2 3">
    <name type="scientific">Leptomonas seymouri</name>
    <dbReference type="NCBI Taxonomy" id="5684"/>
    <lineage>
        <taxon>Eukaryota</taxon>
        <taxon>Discoba</taxon>
        <taxon>Euglenozoa</taxon>
        <taxon>Kinetoplastea</taxon>
        <taxon>Metakinetoplastina</taxon>
        <taxon>Trypanosomatida</taxon>
        <taxon>Trypanosomatidae</taxon>
        <taxon>Leishmaniinae</taxon>
        <taxon>Leptomonas</taxon>
    </lineage>
</organism>
<dbReference type="OrthoDB" id="266922at2759"/>
<feature type="compositionally biased region" description="Polar residues" evidence="1">
    <location>
        <begin position="59"/>
        <end position="70"/>
    </location>
</feature>
<dbReference type="OMA" id="YWCFALL"/>
<gene>
    <name evidence="2" type="ORF">ABL78_7776</name>
</gene>
<evidence type="ECO:0000256" key="1">
    <source>
        <dbReference type="SAM" id="MobiDB-lite"/>
    </source>
</evidence>
<proteinExistence type="predicted"/>
<dbReference type="Proteomes" id="UP000038009">
    <property type="component" value="Unassembled WGS sequence"/>
</dbReference>
<sequence length="475" mass="50493">MSKSFCLQKQQKKGCSTTTTPSNGLMDPGTAAYLQHYDLEYILRSMGKALCDAKEPTAPVTSAQPPTNQKLHPPPLASWEGSAAETSPLSEAMENSYAAASSTACMSGPLGEETLETTFMLQLLLSHFTPLPITSAASKSNGAKQYSSPPSPLPLPLPETFKDVSDSDSADPFGSPTSVFASGPWPADVSFTTKDAAAKAEVCRCFAQQCERLHSGLSLIDSCGSSLRWANLCPALGGHERLGVALVFDVFRYWRQVVVPLLRTTGDLAVPSDAPARDGAEDLFETMLALPPQLPDSVPAAAVHGSRNDAAAVCLYWCYTVLQGYCRAFPVGLWTSIVCAAQRAAAAQQRSLGHSSGKGKGVLEPPPLTCETLLLRSFMAHLACPAMESLTVLSSSPSVTTTVREVANAYAPEAIAAAKRRSPAWAWAEVEELQEVLSEGGASADDSFLSALLCADGYWAAFLQPYTAMYAQYCL</sequence>
<feature type="region of interest" description="Disordered" evidence="1">
    <location>
        <begin position="139"/>
        <end position="173"/>
    </location>
</feature>